<dbReference type="RefSeq" id="WP_184573146.1">
    <property type="nucleotide sequence ID" value="NZ_JACHJL010000008.1"/>
</dbReference>
<gene>
    <name evidence="5" type="ORF">FHS42_003661</name>
</gene>
<feature type="region of interest" description="Disordered" evidence="1">
    <location>
        <begin position="251"/>
        <end position="270"/>
    </location>
</feature>
<feature type="domain" description="DUF3048" evidence="4">
    <location>
        <begin position="199"/>
        <end position="312"/>
    </location>
</feature>
<organism evidence="5 6">
    <name type="scientific">Streptomyces zagrosensis</name>
    <dbReference type="NCBI Taxonomy" id="1042984"/>
    <lineage>
        <taxon>Bacteria</taxon>
        <taxon>Bacillati</taxon>
        <taxon>Actinomycetota</taxon>
        <taxon>Actinomycetes</taxon>
        <taxon>Kitasatosporales</taxon>
        <taxon>Streptomycetaceae</taxon>
        <taxon>Streptomyces</taxon>
    </lineage>
</organism>
<name>A0A7W9UZQ1_9ACTN</name>
<evidence type="ECO:0000313" key="6">
    <source>
        <dbReference type="Proteomes" id="UP000588098"/>
    </source>
</evidence>
<dbReference type="InterPro" id="IPR023158">
    <property type="entry name" value="YerB-like_sf"/>
</dbReference>
<feature type="signal peptide" evidence="2">
    <location>
        <begin position="1"/>
        <end position="22"/>
    </location>
</feature>
<dbReference type="Gene3D" id="3.50.90.10">
    <property type="entry name" value="YerB-like"/>
    <property type="match status" value="1"/>
</dbReference>
<dbReference type="InterPro" id="IPR035328">
    <property type="entry name" value="DUF3048_C"/>
</dbReference>
<protein>
    <recommendedName>
        <fullName evidence="7">CchlO</fullName>
    </recommendedName>
</protein>
<dbReference type="AlphaFoldDB" id="A0A7W9UZQ1"/>
<accession>A0A7W9UZQ1</accession>
<proteinExistence type="predicted"/>
<dbReference type="Proteomes" id="UP000588098">
    <property type="component" value="Unassembled WGS sequence"/>
</dbReference>
<dbReference type="Pfam" id="PF17479">
    <property type="entry name" value="DUF3048_C"/>
    <property type="match status" value="1"/>
</dbReference>
<evidence type="ECO:0000313" key="5">
    <source>
        <dbReference type="EMBL" id="MBB5936586.1"/>
    </source>
</evidence>
<dbReference type="InterPro" id="IPR021416">
    <property type="entry name" value="DUF3048_N"/>
</dbReference>
<evidence type="ECO:0000256" key="2">
    <source>
        <dbReference type="SAM" id="SignalP"/>
    </source>
</evidence>
<dbReference type="Pfam" id="PF11258">
    <property type="entry name" value="DUF3048"/>
    <property type="match status" value="1"/>
</dbReference>
<evidence type="ECO:0000259" key="4">
    <source>
        <dbReference type="Pfam" id="PF17479"/>
    </source>
</evidence>
<evidence type="ECO:0000259" key="3">
    <source>
        <dbReference type="Pfam" id="PF11258"/>
    </source>
</evidence>
<dbReference type="EMBL" id="JACHJL010000008">
    <property type="protein sequence ID" value="MBB5936586.1"/>
    <property type="molecule type" value="Genomic_DNA"/>
</dbReference>
<keyword evidence="2" id="KW-0732">Signal</keyword>
<feature type="compositionally biased region" description="Polar residues" evidence="1">
    <location>
        <begin position="287"/>
        <end position="296"/>
    </location>
</feature>
<dbReference type="SUPFAM" id="SSF159774">
    <property type="entry name" value="YerB-like"/>
    <property type="match status" value="1"/>
</dbReference>
<feature type="region of interest" description="Disordered" evidence="1">
    <location>
        <begin position="277"/>
        <end position="300"/>
    </location>
</feature>
<reference evidence="5 6" key="1">
    <citation type="submission" date="2020-08" db="EMBL/GenBank/DDBJ databases">
        <title>Genomic Encyclopedia of Type Strains, Phase III (KMG-III): the genomes of soil and plant-associated and newly described type strains.</title>
        <authorList>
            <person name="Whitman W."/>
        </authorList>
    </citation>
    <scope>NUCLEOTIDE SEQUENCE [LARGE SCALE GENOMIC DNA]</scope>
    <source>
        <strain evidence="5 6">CECT 8305</strain>
    </source>
</reference>
<evidence type="ECO:0000256" key="1">
    <source>
        <dbReference type="SAM" id="MobiDB-lite"/>
    </source>
</evidence>
<feature type="compositionally biased region" description="Polar residues" evidence="1">
    <location>
        <begin position="257"/>
        <end position="268"/>
    </location>
</feature>
<keyword evidence="6" id="KW-1185">Reference proteome</keyword>
<evidence type="ECO:0008006" key="7">
    <source>
        <dbReference type="Google" id="ProtNLM"/>
    </source>
</evidence>
<comment type="caution">
    <text evidence="5">The sequence shown here is derived from an EMBL/GenBank/DDBJ whole genome shotgun (WGS) entry which is preliminary data.</text>
</comment>
<feature type="domain" description="DUF3048" evidence="3">
    <location>
        <begin position="41"/>
        <end position="174"/>
    </location>
</feature>
<dbReference type="PROSITE" id="PS51257">
    <property type="entry name" value="PROKAR_LIPOPROTEIN"/>
    <property type="match status" value="1"/>
</dbReference>
<sequence>MEKKQRRVVALCAAATTALALAVAGCNDDGGPPQDGTSPFTGLKARDAPVLAVKIDNVGAARPQSGLAMADIVYVERVEAGLSRLMAVYSSQLPSTIGPVRSARETDLELLRQFGRPAFAYSGAQSKLLPLLKAAAAHTVPPERLPDGYTRSQDRPAPHNLYLRPERALAAASEADDAKDIGFRFGAPPKGGRATPSYTVRYPAAAISFAWSGERERWRVSMDGAAVPVADAKGRGPATVVVQGVTIKPSRFHDRSGSATPYTDTTGSGPALVLREGKTHKARWSRPSATRGTEFSTPDGDRLAFARGPVWVAYVPKEAVTSGAAGTSR</sequence>
<feature type="chain" id="PRO_5038447672" description="CchlO" evidence="2">
    <location>
        <begin position="23"/>
        <end position="329"/>
    </location>
</feature>